<dbReference type="Proteomes" id="UP001558652">
    <property type="component" value="Unassembled WGS sequence"/>
</dbReference>
<gene>
    <name evidence="1" type="ORF">AAG570_007675</name>
</gene>
<proteinExistence type="predicted"/>
<evidence type="ECO:0000313" key="2">
    <source>
        <dbReference type="Proteomes" id="UP001558652"/>
    </source>
</evidence>
<keyword evidence="2" id="KW-1185">Reference proteome</keyword>
<sequence length="143" mass="16498">MFHKNKTQETTEEVRIRTGNTFEALRCSLTDSALAVSARLFCYIPIPPASCVRYLGLYIDKRVTWNPHARLKRIDLNRKFGLLRNLLHRRSKLSSGNKLTIYNMILKPTSTYGIELWGSARKSNIDRIQSFQSKTLRTILDAP</sequence>
<protein>
    <submittedName>
        <fullName evidence="1">Uncharacterized protein</fullName>
    </submittedName>
</protein>
<organism evidence="1 2">
    <name type="scientific">Ranatra chinensis</name>
    <dbReference type="NCBI Taxonomy" id="642074"/>
    <lineage>
        <taxon>Eukaryota</taxon>
        <taxon>Metazoa</taxon>
        <taxon>Ecdysozoa</taxon>
        <taxon>Arthropoda</taxon>
        <taxon>Hexapoda</taxon>
        <taxon>Insecta</taxon>
        <taxon>Pterygota</taxon>
        <taxon>Neoptera</taxon>
        <taxon>Paraneoptera</taxon>
        <taxon>Hemiptera</taxon>
        <taxon>Heteroptera</taxon>
        <taxon>Panheteroptera</taxon>
        <taxon>Nepomorpha</taxon>
        <taxon>Nepidae</taxon>
        <taxon>Ranatrinae</taxon>
        <taxon>Ranatra</taxon>
    </lineage>
</organism>
<evidence type="ECO:0000313" key="1">
    <source>
        <dbReference type="EMBL" id="KAL1114851.1"/>
    </source>
</evidence>
<reference evidence="1 2" key="1">
    <citation type="submission" date="2024-07" db="EMBL/GenBank/DDBJ databases">
        <title>Chromosome-level genome assembly of the water stick insect Ranatra chinensis (Heteroptera: Nepidae).</title>
        <authorList>
            <person name="Liu X."/>
        </authorList>
    </citation>
    <scope>NUCLEOTIDE SEQUENCE [LARGE SCALE GENOMIC DNA]</scope>
    <source>
        <strain evidence="1">Cailab_2021Rc</strain>
        <tissue evidence="1">Muscle</tissue>
    </source>
</reference>
<name>A0ABD0XU91_9HEMI</name>
<accession>A0ABD0XU91</accession>
<dbReference type="AlphaFoldDB" id="A0ABD0XU91"/>
<dbReference type="EMBL" id="JBFDAA010000021">
    <property type="protein sequence ID" value="KAL1114851.1"/>
    <property type="molecule type" value="Genomic_DNA"/>
</dbReference>
<comment type="caution">
    <text evidence="1">The sequence shown here is derived from an EMBL/GenBank/DDBJ whole genome shotgun (WGS) entry which is preliminary data.</text>
</comment>